<reference evidence="1 2" key="1">
    <citation type="submission" date="2015-12" db="EMBL/GenBank/DDBJ databases">
        <title>Draft genome sequence of Moniliophthora roreri, the causal agent of frosty pod rot of cacao.</title>
        <authorList>
            <person name="Aime M.C."/>
            <person name="Diaz-Valderrama J.R."/>
            <person name="Kijpornyongpan T."/>
            <person name="Phillips-Mora W."/>
        </authorList>
    </citation>
    <scope>NUCLEOTIDE SEQUENCE [LARGE SCALE GENOMIC DNA]</scope>
    <source>
        <strain evidence="1 2">MCA 2952</strain>
    </source>
</reference>
<accession>A0A0W0FZ41</accession>
<name>A0A0W0FZ41_MONRR</name>
<dbReference type="AlphaFoldDB" id="A0A0W0FZ41"/>
<evidence type="ECO:0000313" key="2">
    <source>
        <dbReference type="Proteomes" id="UP000054988"/>
    </source>
</evidence>
<protein>
    <submittedName>
        <fullName evidence="1">Uncharacterized protein</fullName>
    </submittedName>
</protein>
<gene>
    <name evidence="1" type="ORF">WG66_5907</name>
</gene>
<proteinExistence type="predicted"/>
<sequence>MDTIRNIVRDDIGPSIPKVPFEYFMSSCPPPVDKKTASKVYKKLIGNRTLSKEGWKDLKFNQLKKGKSNKQFNNQRKTKCTNCWVPASMHKPIKLALSEGDQGDHKPDTDGLLLEARVVTEGLEGAGGIQETGRDNIYIWNDSRTHQPQILVLFSLSHVGSLGVARYIVAVYSRYHDAATQLSKTIVFSDRKSKRLKEDGYGRVLDKSGKATGSSTVPGRSWKFSAASLVLYGGSGWTSFIEPFARNEIALTTINDLTGSDDTIVGSVERSRLVNQLDAVFSEVEVVAEHPLRVKCAPRGDELGIVAVFSAESIDSIYQQQM</sequence>
<dbReference type="Proteomes" id="UP000054988">
    <property type="component" value="Unassembled WGS sequence"/>
</dbReference>
<dbReference type="EMBL" id="LATX01001447">
    <property type="protein sequence ID" value="KTB41518.1"/>
    <property type="molecule type" value="Genomic_DNA"/>
</dbReference>
<evidence type="ECO:0000313" key="1">
    <source>
        <dbReference type="EMBL" id="KTB41518.1"/>
    </source>
</evidence>
<comment type="caution">
    <text evidence="1">The sequence shown here is derived from an EMBL/GenBank/DDBJ whole genome shotgun (WGS) entry which is preliminary data.</text>
</comment>
<organism evidence="1 2">
    <name type="scientific">Moniliophthora roreri</name>
    <name type="common">Frosty pod rot fungus</name>
    <name type="synonym">Monilia roreri</name>
    <dbReference type="NCBI Taxonomy" id="221103"/>
    <lineage>
        <taxon>Eukaryota</taxon>
        <taxon>Fungi</taxon>
        <taxon>Dikarya</taxon>
        <taxon>Basidiomycota</taxon>
        <taxon>Agaricomycotina</taxon>
        <taxon>Agaricomycetes</taxon>
        <taxon>Agaricomycetidae</taxon>
        <taxon>Agaricales</taxon>
        <taxon>Marasmiineae</taxon>
        <taxon>Marasmiaceae</taxon>
        <taxon>Moniliophthora</taxon>
    </lineage>
</organism>